<dbReference type="Proteomes" id="UP000593561">
    <property type="component" value="Unassembled WGS sequence"/>
</dbReference>
<dbReference type="EMBL" id="JABFAC010000007">
    <property type="protein sequence ID" value="MBA0617499.1"/>
    <property type="molecule type" value="Genomic_DNA"/>
</dbReference>
<keyword evidence="3" id="KW-1185">Reference proteome</keyword>
<name>A0A7J8RUK4_GOSDV</name>
<evidence type="ECO:0000313" key="2">
    <source>
        <dbReference type="EMBL" id="MBA0617499.1"/>
    </source>
</evidence>
<comment type="caution">
    <text evidence="2">The sequence shown here is derived from an EMBL/GenBank/DDBJ whole genome shotgun (WGS) entry which is preliminary data.</text>
</comment>
<proteinExistence type="predicted"/>
<sequence>MVLCSKIPLHDNIATPFAVEAIACLQAIKMGLDLRISTMEIQGDALSVVRKLQNNKIERPEMINDEMDECESES</sequence>
<dbReference type="AlphaFoldDB" id="A0A7J8RUK4"/>
<accession>A0A7J8RUK4</accession>
<evidence type="ECO:0000313" key="3">
    <source>
        <dbReference type="Proteomes" id="UP000593561"/>
    </source>
</evidence>
<protein>
    <recommendedName>
        <fullName evidence="1">RNase H type-1 domain-containing protein</fullName>
    </recommendedName>
</protein>
<feature type="domain" description="RNase H type-1" evidence="1">
    <location>
        <begin position="2"/>
        <end position="60"/>
    </location>
</feature>
<dbReference type="Pfam" id="PF13456">
    <property type="entry name" value="RVT_3"/>
    <property type="match status" value="1"/>
</dbReference>
<dbReference type="GO" id="GO:0003676">
    <property type="term" value="F:nucleic acid binding"/>
    <property type="evidence" value="ECO:0007669"/>
    <property type="project" value="InterPro"/>
</dbReference>
<dbReference type="InterPro" id="IPR002156">
    <property type="entry name" value="RNaseH_domain"/>
</dbReference>
<dbReference type="GO" id="GO:0004523">
    <property type="term" value="F:RNA-DNA hybrid ribonuclease activity"/>
    <property type="evidence" value="ECO:0007669"/>
    <property type="project" value="InterPro"/>
</dbReference>
<gene>
    <name evidence="2" type="ORF">Godav_026938</name>
</gene>
<evidence type="ECO:0000259" key="1">
    <source>
        <dbReference type="Pfam" id="PF13456"/>
    </source>
</evidence>
<organism evidence="2 3">
    <name type="scientific">Gossypium davidsonii</name>
    <name type="common">Davidson's cotton</name>
    <name type="synonym">Gossypium klotzschianum subsp. davidsonii</name>
    <dbReference type="NCBI Taxonomy" id="34287"/>
    <lineage>
        <taxon>Eukaryota</taxon>
        <taxon>Viridiplantae</taxon>
        <taxon>Streptophyta</taxon>
        <taxon>Embryophyta</taxon>
        <taxon>Tracheophyta</taxon>
        <taxon>Spermatophyta</taxon>
        <taxon>Magnoliopsida</taxon>
        <taxon>eudicotyledons</taxon>
        <taxon>Gunneridae</taxon>
        <taxon>Pentapetalae</taxon>
        <taxon>rosids</taxon>
        <taxon>malvids</taxon>
        <taxon>Malvales</taxon>
        <taxon>Malvaceae</taxon>
        <taxon>Malvoideae</taxon>
        <taxon>Gossypium</taxon>
    </lineage>
</organism>
<reference evidence="2 3" key="1">
    <citation type="journal article" date="2019" name="Genome Biol. Evol.">
        <title>Insights into the evolution of the New World diploid cottons (Gossypium, subgenus Houzingenia) based on genome sequencing.</title>
        <authorList>
            <person name="Grover C.E."/>
            <person name="Arick M.A. 2nd"/>
            <person name="Thrash A."/>
            <person name="Conover J.L."/>
            <person name="Sanders W.S."/>
            <person name="Peterson D.G."/>
            <person name="Frelichowski J.E."/>
            <person name="Scheffler J.A."/>
            <person name="Scheffler B.E."/>
            <person name="Wendel J.F."/>
        </authorList>
    </citation>
    <scope>NUCLEOTIDE SEQUENCE [LARGE SCALE GENOMIC DNA]</scope>
    <source>
        <strain evidence="2">27</strain>
        <tissue evidence="2">Leaf</tissue>
    </source>
</reference>